<evidence type="ECO:0000256" key="1">
    <source>
        <dbReference type="SAM" id="MobiDB-lite"/>
    </source>
</evidence>
<accession>A0A4S8KT94</accession>
<evidence type="ECO:0000313" key="3">
    <source>
        <dbReference type="Proteomes" id="UP000297245"/>
    </source>
</evidence>
<reference evidence="2 3" key="1">
    <citation type="journal article" date="2019" name="Nat. Ecol. Evol.">
        <title>Megaphylogeny resolves global patterns of mushroom evolution.</title>
        <authorList>
            <person name="Varga T."/>
            <person name="Krizsan K."/>
            <person name="Foldi C."/>
            <person name="Dima B."/>
            <person name="Sanchez-Garcia M."/>
            <person name="Sanchez-Ramirez S."/>
            <person name="Szollosi G.J."/>
            <person name="Szarkandi J.G."/>
            <person name="Papp V."/>
            <person name="Albert L."/>
            <person name="Andreopoulos W."/>
            <person name="Angelini C."/>
            <person name="Antonin V."/>
            <person name="Barry K.W."/>
            <person name="Bougher N.L."/>
            <person name="Buchanan P."/>
            <person name="Buyck B."/>
            <person name="Bense V."/>
            <person name="Catcheside P."/>
            <person name="Chovatia M."/>
            <person name="Cooper J."/>
            <person name="Damon W."/>
            <person name="Desjardin D."/>
            <person name="Finy P."/>
            <person name="Geml J."/>
            <person name="Haridas S."/>
            <person name="Hughes K."/>
            <person name="Justo A."/>
            <person name="Karasinski D."/>
            <person name="Kautmanova I."/>
            <person name="Kiss B."/>
            <person name="Kocsube S."/>
            <person name="Kotiranta H."/>
            <person name="LaButti K.M."/>
            <person name="Lechner B.E."/>
            <person name="Liimatainen K."/>
            <person name="Lipzen A."/>
            <person name="Lukacs Z."/>
            <person name="Mihaltcheva S."/>
            <person name="Morgado L.N."/>
            <person name="Niskanen T."/>
            <person name="Noordeloos M.E."/>
            <person name="Ohm R.A."/>
            <person name="Ortiz-Santana B."/>
            <person name="Ovrebo C."/>
            <person name="Racz N."/>
            <person name="Riley R."/>
            <person name="Savchenko A."/>
            <person name="Shiryaev A."/>
            <person name="Soop K."/>
            <person name="Spirin V."/>
            <person name="Szebenyi C."/>
            <person name="Tomsovsky M."/>
            <person name="Tulloss R.E."/>
            <person name="Uehling J."/>
            <person name="Grigoriev I.V."/>
            <person name="Vagvolgyi C."/>
            <person name="Papp T."/>
            <person name="Martin F.M."/>
            <person name="Miettinen O."/>
            <person name="Hibbett D.S."/>
            <person name="Nagy L.G."/>
        </authorList>
    </citation>
    <scope>NUCLEOTIDE SEQUENCE [LARGE SCALE GENOMIC DNA]</scope>
    <source>
        <strain evidence="2 3">CBS 962.96</strain>
    </source>
</reference>
<protein>
    <submittedName>
        <fullName evidence="2">Uncharacterized protein</fullName>
    </submittedName>
</protein>
<dbReference type="Proteomes" id="UP000297245">
    <property type="component" value="Unassembled WGS sequence"/>
</dbReference>
<evidence type="ECO:0000313" key="2">
    <source>
        <dbReference type="EMBL" id="THU79062.1"/>
    </source>
</evidence>
<gene>
    <name evidence="2" type="ORF">K435DRAFT_875932</name>
</gene>
<organism evidence="2 3">
    <name type="scientific">Dendrothele bispora (strain CBS 962.96)</name>
    <dbReference type="NCBI Taxonomy" id="1314807"/>
    <lineage>
        <taxon>Eukaryota</taxon>
        <taxon>Fungi</taxon>
        <taxon>Dikarya</taxon>
        <taxon>Basidiomycota</taxon>
        <taxon>Agaricomycotina</taxon>
        <taxon>Agaricomycetes</taxon>
        <taxon>Agaricomycetidae</taxon>
        <taxon>Agaricales</taxon>
        <taxon>Agaricales incertae sedis</taxon>
        <taxon>Dendrothele</taxon>
    </lineage>
</organism>
<name>A0A4S8KT94_DENBC</name>
<dbReference type="OrthoDB" id="2349272at2759"/>
<dbReference type="AlphaFoldDB" id="A0A4S8KT94"/>
<dbReference type="EMBL" id="ML180085">
    <property type="protein sequence ID" value="THU79062.1"/>
    <property type="molecule type" value="Genomic_DNA"/>
</dbReference>
<keyword evidence="3" id="KW-1185">Reference proteome</keyword>
<proteinExistence type="predicted"/>
<sequence>MFVNECQNASQAPAFLNQGFAEYNVSSIGDKTVLLSLMVFESGGFNYNRTKSPPLIVKYIRTAKTLLTEPQDLDSSRKQQYQLSSRCVAVPEDVFRRESDEDADEEVATVRNRNANVPRLSSSSTSSSTPEKQQLHTYKYSASSCHAIIHEKLFETLVDSCTLHSSHCEVRFRKSRFAQVSVQSLSAPTSIRLQRK</sequence>
<feature type="region of interest" description="Disordered" evidence="1">
    <location>
        <begin position="98"/>
        <end position="135"/>
    </location>
</feature>